<accession>A0A6P2BZF8</accession>
<dbReference type="Pfam" id="PF06271">
    <property type="entry name" value="RDD"/>
    <property type="match status" value="1"/>
</dbReference>
<organism evidence="9 10">
    <name type="scientific">Trebonia kvetii</name>
    <dbReference type="NCBI Taxonomy" id="2480626"/>
    <lineage>
        <taxon>Bacteria</taxon>
        <taxon>Bacillati</taxon>
        <taxon>Actinomycetota</taxon>
        <taxon>Actinomycetes</taxon>
        <taxon>Streptosporangiales</taxon>
        <taxon>Treboniaceae</taxon>
        <taxon>Trebonia</taxon>
    </lineage>
</organism>
<comment type="caution">
    <text evidence="9">The sequence shown here is derived from an EMBL/GenBank/DDBJ whole genome shotgun (WGS) entry which is preliminary data.</text>
</comment>
<dbReference type="InterPro" id="IPR051791">
    <property type="entry name" value="Pra-immunoreactive"/>
</dbReference>
<feature type="transmembrane region" description="Helical" evidence="7">
    <location>
        <begin position="146"/>
        <end position="170"/>
    </location>
</feature>
<keyword evidence="2" id="KW-1003">Cell membrane</keyword>
<dbReference type="GO" id="GO:0005886">
    <property type="term" value="C:plasma membrane"/>
    <property type="evidence" value="ECO:0007669"/>
    <property type="project" value="UniProtKB-SubCell"/>
</dbReference>
<evidence type="ECO:0000256" key="2">
    <source>
        <dbReference type="ARBA" id="ARBA00022475"/>
    </source>
</evidence>
<dbReference type="InterPro" id="IPR010432">
    <property type="entry name" value="RDD"/>
</dbReference>
<gene>
    <name evidence="9" type="ORF">EAS64_24750</name>
</gene>
<evidence type="ECO:0000259" key="8">
    <source>
        <dbReference type="Pfam" id="PF06271"/>
    </source>
</evidence>
<keyword evidence="4 7" id="KW-1133">Transmembrane helix</keyword>
<dbReference type="AlphaFoldDB" id="A0A6P2BZF8"/>
<proteinExistence type="predicted"/>
<dbReference type="OrthoDB" id="9787732at2"/>
<dbReference type="Proteomes" id="UP000460272">
    <property type="component" value="Unassembled WGS sequence"/>
</dbReference>
<protein>
    <recommendedName>
        <fullName evidence="8">RDD domain-containing protein</fullName>
    </recommendedName>
</protein>
<feature type="compositionally biased region" description="Polar residues" evidence="6">
    <location>
        <begin position="55"/>
        <end position="74"/>
    </location>
</feature>
<keyword evidence="5 7" id="KW-0472">Membrane</keyword>
<evidence type="ECO:0000313" key="9">
    <source>
        <dbReference type="EMBL" id="TVZ03581.1"/>
    </source>
</evidence>
<evidence type="ECO:0000313" key="10">
    <source>
        <dbReference type="Proteomes" id="UP000460272"/>
    </source>
</evidence>
<evidence type="ECO:0000256" key="6">
    <source>
        <dbReference type="SAM" id="MobiDB-lite"/>
    </source>
</evidence>
<evidence type="ECO:0000256" key="7">
    <source>
        <dbReference type="SAM" id="Phobius"/>
    </source>
</evidence>
<evidence type="ECO:0000256" key="5">
    <source>
        <dbReference type="ARBA" id="ARBA00023136"/>
    </source>
</evidence>
<keyword evidence="3 7" id="KW-0812">Transmembrane</keyword>
<feature type="region of interest" description="Disordered" evidence="6">
    <location>
        <begin position="19"/>
        <end position="95"/>
    </location>
</feature>
<evidence type="ECO:0000256" key="1">
    <source>
        <dbReference type="ARBA" id="ARBA00004651"/>
    </source>
</evidence>
<evidence type="ECO:0000256" key="4">
    <source>
        <dbReference type="ARBA" id="ARBA00022989"/>
    </source>
</evidence>
<dbReference type="EMBL" id="RPFW01000004">
    <property type="protein sequence ID" value="TVZ03581.1"/>
    <property type="molecule type" value="Genomic_DNA"/>
</dbReference>
<keyword evidence="10" id="KW-1185">Reference proteome</keyword>
<dbReference type="PANTHER" id="PTHR36115:SF6">
    <property type="entry name" value="PROLINE-RICH ANTIGEN HOMOLOG"/>
    <property type="match status" value="1"/>
</dbReference>
<name>A0A6P2BZF8_9ACTN</name>
<dbReference type="PANTHER" id="PTHR36115">
    <property type="entry name" value="PROLINE-RICH ANTIGEN HOMOLOG-RELATED"/>
    <property type="match status" value="1"/>
</dbReference>
<reference evidence="9 10" key="1">
    <citation type="submission" date="2018-11" db="EMBL/GenBank/DDBJ databases">
        <title>Trebonia kvetii gen.nov., sp.nov., a novel acidophilic actinobacterium, and proposal of the new actinobacterial family Treboniaceae fam. nov.</title>
        <authorList>
            <person name="Rapoport D."/>
            <person name="Sagova-Mareckova M."/>
            <person name="Sedlacek I."/>
            <person name="Provaznik J."/>
            <person name="Kralova S."/>
            <person name="Pavlinic D."/>
            <person name="Benes V."/>
            <person name="Kopecky J."/>
        </authorList>
    </citation>
    <scope>NUCLEOTIDE SEQUENCE [LARGE SCALE GENOMIC DNA]</scope>
    <source>
        <strain evidence="9 10">15Tr583</strain>
    </source>
</reference>
<feature type="transmembrane region" description="Helical" evidence="7">
    <location>
        <begin position="119"/>
        <end position="140"/>
    </location>
</feature>
<feature type="domain" description="RDD" evidence="8">
    <location>
        <begin position="115"/>
        <end position="242"/>
    </location>
</feature>
<comment type="subcellular location">
    <subcellularLocation>
        <location evidence="1">Cell membrane</location>
        <topology evidence="1">Multi-pass membrane protein</topology>
    </subcellularLocation>
</comment>
<evidence type="ECO:0000256" key="3">
    <source>
        <dbReference type="ARBA" id="ARBA00022692"/>
    </source>
</evidence>
<sequence length="262" mass="28159">MCSVCLSWVGGAKRRHAGVDRGTTTMSTMPEGDAAGQQGGTQHGTHPGAPPQGGVPSQEQDTGFTQEQDPTTAYGQPVPARTRGQAPGGDGGDAAYPAYQQGMAPPVMRGATRVTGRRVVQYLIDAFLVGLIPSLVSIPFDRSDSTFMHILGGIIAFVVFAFIGFMYWVFFTHRQEGQTLGMKLLGLRVISKGGGPANMTQLTIRWVCLILDAIPYTWPFTGLIGFIVILCSRDRQRIGDHLGRTLVVKSDFPVSGGPRHTR</sequence>